<evidence type="ECO:0000256" key="1">
    <source>
        <dbReference type="SAM" id="Phobius"/>
    </source>
</evidence>
<accession>A0ABU0ZL02</accession>
<evidence type="ECO:0000313" key="2">
    <source>
        <dbReference type="EMBL" id="MDQ7906935.1"/>
    </source>
</evidence>
<proteinExistence type="predicted"/>
<dbReference type="Proteomes" id="UP001230908">
    <property type="component" value="Unassembled WGS sequence"/>
</dbReference>
<comment type="caution">
    <text evidence="2">The sequence shown here is derived from an EMBL/GenBank/DDBJ whole genome shotgun (WGS) entry which is preliminary data.</text>
</comment>
<keyword evidence="1" id="KW-0812">Transmembrane</keyword>
<protein>
    <recommendedName>
        <fullName evidence="4">Mce-associated membrane protein</fullName>
    </recommendedName>
</protein>
<keyword evidence="3" id="KW-1185">Reference proteome</keyword>
<gene>
    <name evidence="2" type="ORF">RB614_20695</name>
</gene>
<dbReference type="EMBL" id="JAVHUY010000018">
    <property type="protein sequence ID" value="MDQ7906935.1"/>
    <property type="molecule type" value="Genomic_DNA"/>
</dbReference>
<evidence type="ECO:0008006" key="4">
    <source>
        <dbReference type="Google" id="ProtNLM"/>
    </source>
</evidence>
<name>A0ABU0ZL02_9ACTN</name>
<reference evidence="2 3" key="1">
    <citation type="submission" date="2023-08" db="EMBL/GenBank/DDBJ databases">
        <title>Phytohabitans sansha sp. nov., isolated from marine sediment.</title>
        <authorList>
            <person name="Zhao Y."/>
            <person name="Yi K."/>
        </authorList>
    </citation>
    <scope>NUCLEOTIDE SEQUENCE [LARGE SCALE GENOMIC DNA]</scope>
    <source>
        <strain evidence="2 3">ZYX-F-186</strain>
    </source>
</reference>
<feature type="transmembrane region" description="Helical" evidence="1">
    <location>
        <begin position="25"/>
        <end position="49"/>
    </location>
</feature>
<organism evidence="2 3">
    <name type="scientific">Phytohabitans maris</name>
    <dbReference type="NCBI Taxonomy" id="3071409"/>
    <lineage>
        <taxon>Bacteria</taxon>
        <taxon>Bacillati</taxon>
        <taxon>Actinomycetota</taxon>
        <taxon>Actinomycetes</taxon>
        <taxon>Micromonosporales</taxon>
        <taxon>Micromonosporaceae</taxon>
    </lineage>
</organism>
<sequence length="167" mass="18179">MDASRPSPPTTPLAGSTTHIHVGRLVLMLVAGALALFCTGGAGIAFVSYRDATEPDRSSPDVAVSNYLRALLVERNDVRVDLYACSSDEGLGAIRAFKEEIVERERQHAIRIVVSWGAMTTQELSGRAIVTTEISRTISDGSEKDLQNWRFDVVDENGWRVCGAMLV</sequence>
<keyword evidence="1" id="KW-0472">Membrane</keyword>
<keyword evidence="1" id="KW-1133">Transmembrane helix</keyword>
<dbReference type="RefSeq" id="WP_308714204.1">
    <property type="nucleotide sequence ID" value="NZ_JAVHUY010000018.1"/>
</dbReference>
<evidence type="ECO:0000313" key="3">
    <source>
        <dbReference type="Proteomes" id="UP001230908"/>
    </source>
</evidence>